<keyword evidence="2" id="KW-1185">Reference proteome</keyword>
<dbReference type="EMBL" id="BCSY01000111">
    <property type="protein sequence ID" value="GAS98889.1"/>
    <property type="molecule type" value="Genomic_DNA"/>
</dbReference>
<dbReference type="Proteomes" id="UP000069443">
    <property type="component" value="Unassembled WGS sequence"/>
</dbReference>
<reference evidence="2" key="2">
    <citation type="submission" date="2016-02" db="EMBL/GenBank/DDBJ databases">
        <title>Draft genome sequence of five rapidly growing Mycobacterium species.</title>
        <authorList>
            <person name="Katahira K."/>
            <person name="Gotou Y."/>
            <person name="Iida K."/>
            <person name="Ogura Y."/>
            <person name="Hayashi T."/>
        </authorList>
    </citation>
    <scope>NUCLEOTIDE SEQUENCE [LARGE SCALE GENOMIC DNA]</scope>
    <source>
        <strain evidence="2">JCM15298</strain>
    </source>
</reference>
<dbReference type="AlphaFoldDB" id="A0A100WJ71"/>
<gene>
    <name evidence="1" type="ORF">RMCC_5854</name>
</gene>
<dbReference type="STRING" id="228230.RMCC_5854"/>
<evidence type="ECO:0000313" key="2">
    <source>
        <dbReference type="Proteomes" id="UP000069443"/>
    </source>
</evidence>
<comment type="caution">
    <text evidence="1">The sequence shown here is derived from an EMBL/GenBank/DDBJ whole genome shotgun (WGS) entry which is preliminary data.</text>
</comment>
<evidence type="ECO:0000313" key="1">
    <source>
        <dbReference type="EMBL" id="GAS98889.1"/>
    </source>
</evidence>
<name>A0A100WJ71_MYCCR</name>
<dbReference type="RefSeq" id="WP_062659644.1">
    <property type="nucleotide sequence ID" value="NZ_BCSY01000111.1"/>
</dbReference>
<proteinExistence type="predicted"/>
<accession>A0A100WJ71</accession>
<reference evidence="2" key="1">
    <citation type="journal article" date="2016" name="Genome Announc.">
        <title>Draft Genome Sequences of Five Rapidly Growing Mycobacterium Species, M. thermoresistibile, M. fortuitum subsp. acetamidolyticum, M. canariasense, M. brisbanense, and M. novocastrense.</title>
        <authorList>
            <person name="Katahira K."/>
            <person name="Ogura Y."/>
            <person name="Gotoh Y."/>
            <person name="Hayashi T."/>
        </authorList>
    </citation>
    <scope>NUCLEOTIDE SEQUENCE [LARGE SCALE GENOMIC DNA]</scope>
    <source>
        <strain evidence="2">JCM15298</strain>
    </source>
</reference>
<protein>
    <submittedName>
        <fullName evidence="1">Uncharacterized protein</fullName>
    </submittedName>
</protein>
<organism evidence="1 2">
    <name type="scientific">Mycolicibacterium canariasense</name>
    <name type="common">Mycobacterium canariasense</name>
    <dbReference type="NCBI Taxonomy" id="228230"/>
    <lineage>
        <taxon>Bacteria</taxon>
        <taxon>Bacillati</taxon>
        <taxon>Actinomycetota</taxon>
        <taxon>Actinomycetes</taxon>
        <taxon>Mycobacteriales</taxon>
        <taxon>Mycobacteriaceae</taxon>
        <taxon>Mycolicibacterium</taxon>
    </lineage>
</organism>
<sequence>MPTNYGSAHPITAWYLGDTPLTAWRKGATSIWTPNGIHADFSTYQDGTLDLSGVWTNDGGSGYDIGVENGLARVLMPDNIPLISSFTRRARYTAAQHAADGYVEIVIGNPGSGNLSTDIFRRATNTSASTAGVGIRLRASGLYIVRRVSSTDTEVVPCGSFQGGGRARLTQNGNLHTMHYNGQFVGEWNDTAGTALNTSSERTLTVVERGYKDVFGPRRFSPSLASIDCT</sequence>
<dbReference type="OrthoDB" id="4696546at2"/>